<evidence type="ECO:0000313" key="2">
    <source>
        <dbReference type="Proteomes" id="UP000822184"/>
    </source>
</evidence>
<sequence>MSNKKKLILNLKFNNQERVECARSPDLCKECEDRQRCEELELFYYSYSKKDILKCITNDERRI</sequence>
<dbReference type="Proteomes" id="UP000822184">
    <property type="component" value="Unassembled WGS sequence"/>
</dbReference>
<reference evidence="1" key="1">
    <citation type="submission" date="2020-06" db="EMBL/GenBank/DDBJ databases">
        <title>Genomic insights into acetone-butanol-ethanol (ABE) fermentation by sequencing solventogenic clostridia strains.</title>
        <authorList>
            <person name="Brown S."/>
        </authorList>
    </citation>
    <scope>NUCLEOTIDE SEQUENCE</scope>
    <source>
        <strain evidence="1">DJ123</strain>
    </source>
</reference>
<comment type="caution">
    <text evidence="1">The sequence shown here is derived from an EMBL/GenBank/DDBJ whole genome shotgun (WGS) entry which is preliminary data.</text>
</comment>
<dbReference type="AlphaFoldDB" id="A0AAE5H8H5"/>
<protein>
    <submittedName>
        <fullName evidence="1">Uncharacterized protein</fullName>
    </submittedName>
</protein>
<dbReference type="EMBL" id="JABTDW010000001">
    <property type="protein sequence ID" value="NSB15930.1"/>
    <property type="molecule type" value="Genomic_DNA"/>
</dbReference>
<evidence type="ECO:0000313" key="1">
    <source>
        <dbReference type="EMBL" id="NSB15930.1"/>
    </source>
</evidence>
<accession>A0AAE5H8H5</accession>
<proteinExistence type="predicted"/>
<name>A0AAE5H8H5_CLOBE</name>
<dbReference type="RefSeq" id="WP_077854201.1">
    <property type="nucleotide sequence ID" value="NZ_JABSWC010000001.1"/>
</dbReference>
<organism evidence="1 2">
    <name type="scientific">Clostridium beijerinckii</name>
    <name type="common">Clostridium MP</name>
    <dbReference type="NCBI Taxonomy" id="1520"/>
    <lineage>
        <taxon>Bacteria</taxon>
        <taxon>Bacillati</taxon>
        <taxon>Bacillota</taxon>
        <taxon>Clostridia</taxon>
        <taxon>Eubacteriales</taxon>
        <taxon>Clostridiaceae</taxon>
        <taxon>Clostridium</taxon>
    </lineage>
</organism>
<gene>
    <name evidence="1" type="ORF">BCD95_004189</name>
</gene>